<dbReference type="Proteomes" id="UP000013148">
    <property type="component" value="Unassembled WGS sequence"/>
</dbReference>
<gene>
    <name evidence="1" type="ORF">F964_00915</name>
</gene>
<dbReference type="PATRIC" id="fig|1217656.3.peg.893"/>
<dbReference type="RefSeq" id="WP_004818196.1">
    <property type="nucleotide sequence ID" value="NZ_KB849456.1"/>
</dbReference>
<reference evidence="1 2" key="1">
    <citation type="submission" date="2013-02" db="EMBL/GenBank/DDBJ databases">
        <title>The Genome Sequence of Acinetobacter guillouiae NIPH 991.</title>
        <authorList>
            <consortium name="The Broad Institute Genome Sequencing Platform"/>
            <consortium name="The Broad Institute Genome Sequencing Center for Infectious Disease"/>
            <person name="Cerqueira G."/>
            <person name="Feldgarden M."/>
            <person name="Courvalin P."/>
            <person name="Perichon B."/>
            <person name="Grillot-Courvalin C."/>
            <person name="Clermont D."/>
            <person name="Rocha E."/>
            <person name="Yoon E.-J."/>
            <person name="Nemec A."/>
            <person name="Walker B."/>
            <person name="Young S.K."/>
            <person name="Zeng Q."/>
            <person name="Gargeya S."/>
            <person name="Fitzgerald M."/>
            <person name="Haas B."/>
            <person name="Abouelleil A."/>
            <person name="Alvarado L."/>
            <person name="Arachchi H.M."/>
            <person name="Berlin A.M."/>
            <person name="Chapman S.B."/>
            <person name="Dewar J."/>
            <person name="Goldberg J."/>
            <person name="Griggs A."/>
            <person name="Gujja S."/>
            <person name="Hansen M."/>
            <person name="Howarth C."/>
            <person name="Imamovic A."/>
            <person name="Larimer J."/>
            <person name="McCowan C."/>
            <person name="Murphy C."/>
            <person name="Neiman D."/>
            <person name="Pearson M."/>
            <person name="Priest M."/>
            <person name="Roberts A."/>
            <person name="Saif S."/>
            <person name="Shea T."/>
            <person name="Sisk P."/>
            <person name="Sykes S."/>
            <person name="Wortman J."/>
            <person name="Nusbaum C."/>
            <person name="Birren B."/>
        </authorList>
    </citation>
    <scope>NUCLEOTIDE SEQUENCE [LARGE SCALE GENOMIC DNA]</scope>
    <source>
        <strain evidence="1 2">NIPH 991</strain>
    </source>
</reference>
<comment type="caution">
    <text evidence="1">The sequence shown here is derived from an EMBL/GenBank/DDBJ whole genome shotgun (WGS) entry which is preliminary data.</text>
</comment>
<evidence type="ECO:0000313" key="1">
    <source>
        <dbReference type="EMBL" id="ENV18418.1"/>
    </source>
</evidence>
<sequence length="109" mass="12639">MLIFQFFFTDYDGEEVLPTQNQYASIDEIIEIMQSVLIRPENFLGIVDKNDRTLQFIVNDDYSLDADIPVPDQKGSYTKTISLHEAVKLVQRQTELIQIDAIEGKEWLL</sequence>
<evidence type="ECO:0000313" key="2">
    <source>
        <dbReference type="Proteomes" id="UP000013148"/>
    </source>
</evidence>
<dbReference type="eggNOG" id="ENOG5033MC6">
    <property type="taxonomic scope" value="Bacteria"/>
</dbReference>
<dbReference type="EMBL" id="APPJ01000008">
    <property type="protein sequence ID" value="ENV18418.1"/>
    <property type="molecule type" value="Genomic_DNA"/>
</dbReference>
<name>N8YFI3_ACIGI</name>
<accession>N8YFI3</accession>
<protein>
    <submittedName>
        <fullName evidence="1">Uncharacterized protein</fullName>
    </submittedName>
</protein>
<organism evidence="1 2">
    <name type="scientific">Acinetobacter guillouiae NIPH 991</name>
    <dbReference type="NCBI Taxonomy" id="1217656"/>
    <lineage>
        <taxon>Bacteria</taxon>
        <taxon>Pseudomonadati</taxon>
        <taxon>Pseudomonadota</taxon>
        <taxon>Gammaproteobacteria</taxon>
        <taxon>Moraxellales</taxon>
        <taxon>Moraxellaceae</taxon>
        <taxon>Acinetobacter</taxon>
    </lineage>
</organism>
<keyword evidence="2" id="KW-1185">Reference proteome</keyword>
<dbReference type="HOGENOM" id="CLU_172303_0_0_6"/>
<dbReference type="AlphaFoldDB" id="N8YFI3"/>
<proteinExistence type="predicted"/>